<comment type="caution">
    <text evidence="8">The sequence shown here is derived from an EMBL/GenBank/DDBJ whole genome shotgun (WGS) entry which is preliminary data.</text>
</comment>
<proteinExistence type="inferred from homology"/>
<evidence type="ECO:0000256" key="5">
    <source>
        <dbReference type="ARBA" id="ARBA00023002"/>
    </source>
</evidence>
<dbReference type="RefSeq" id="WP_007490536.1">
    <property type="nucleotide sequence ID" value="NZ_AGBF01000001.1"/>
</dbReference>
<evidence type="ECO:0000313" key="9">
    <source>
        <dbReference type="Proteomes" id="UP000004217"/>
    </source>
</evidence>
<dbReference type="EMBL" id="AGBF01000001">
    <property type="protein sequence ID" value="EGX61817.1"/>
    <property type="molecule type" value="Genomic_DNA"/>
</dbReference>
<dbReference type="AlphaFoldDB" id="G2G3S1"/>
<dbReference type="InterPro" id="IPR003819">
    <property type="entry name" value="TauD/TfdA-like"/>
</dbReference>
<protein>
    <submittedName>
        <fullName evidence="8">Taurine dioxygenase</fullName>
    </submittedName>
</protein>
<evidence type="ECO:0000256" key="2">
    <source>
        <dbReference type="ARBA" id="ARBA00005896"/>
    </source>
</evidence>
<evidence type="ECO:0000256" key="6">
    <source>
        <dbReference type="ARBA" id="ARBA00023004"/>
    </source>
</evidence>
<keyword evidence="9" id="KW-1185">Reference proteome</keyword>
<dbReference type="GO" id="GO:0005737">
    <property type="term" value="C:cytoplasm"/>
    <property type="evidence" value="ECO:0007669"/>
    <property type="project" value="TreeGrafter"/>
</dbReference>
<dbReference type="PANTHER" id="PTHR30468">
    <property type="entry name" value="ALPHA-KETOGLUTARATE-DEPENDENT SULFONATE DIOXYGENASE"/>
    <property type="match status" value="1"/>
</dbReference>
<keyword evidence="6" id="KW-0408">Iron</keyword>
<organism evidence="8 9">
    <name type="scientific">Streptomyces zinciresistens K42</name>
    <dbReference type="NCBI Taxonomy" id="700597"/>
    <lineage>
        <taxon>Bacteria</taxon>
        <taxon>Bacillati</taxon>
        <taxon>Actinomycetota</taxon>
        <taxon>Actinomycetes</taxon>
        <taxon>Kitasatosporales</taxon>
        <taxon>Streptomycetaceae</taxon>
        <taxon>Streptomyces</taxon>
    </lineage>
</organism>
<accession>G2G3S1</accession>
<keyword evidence="3" id="KW-0479">Metal-binding</keyword>
<name>G2G3S1_9ACTN</name>
<comment type="cofactor">
    <cofactor evidence="1">
        <name>Fe(2+)</name>
        <dbReference type="ChEBI" id="CHEBI:29033"/>
    </cofactor>
</comment>
<evidence type="ECO:0000256" key="4">
    <source>
        <dbReference type="ARBA" id="ARBA00022964"/>
    </source>
</evidence>
<feature type="domain" description="TauD/TfdA-like" evidence="7">
    <location>
        <begin position="12"/>
        <end position="294"/>
    </location>
</feature>
<reference evidence="8 9" key="1">
    <citation type="submission" date="2011-08" db="EMBL/GenBank/DDBJ databases">
        <authorList>
            <person name="Lin Y."/>
            <person name="Hao X."/>
            <person name="Johnstone L."/>
            <person name="Miller S.J."/>
            <person name="Wei G."/>
            <person name="Rensing C."/>
        </authorList>
    </citation>
    <scope>NUCLEOTIDE SEQUENCE [LARGE SCALE GENOMIC DNA]</scope>
    <source>
        <strain evidence="8 9">K42</strain>
    </source>
</reference>
<dbReference type="GO" id="GO:0046872">
    <property type="term" value="F:metal ion binding"/>
    <property type="evidence" value="ECO:0007669"/>
    <property type="project" value="UniProtKB-KW"/>
</dbReference>
<dbReference type="Proteomes" id="UP000004217">
    <property type="component" value="Unassembled WGS sequence"/>
</dbReference>
<evidence type="ECO:0000256" key="3">
    <source>
        <dbReference type="ARBA" id="ARBA00022723"/>
    </source>
</evidence>
<sequence length="327" mass="35960">MHPPGTLSTLTVTPLAGHIGAQITGVDLSRTLDDPVRRKIWAAVLKYKVVFFPGQRFGHAEHVALARQFGELTRRPAPHSGAAPDGFPEILEIDAEAVDPRYGVDFEEHYRQRWLDYTAGWHTDLTPAVNPPAASILRAETVTAFGGDTQWTDLEAAYARLSEPVRTLADGLRAEHAFFAGCQMLLHDLLDADVLKLAQEHPLVSEHPVVRVHPETGRRALFVNPASTNRICGFTPAQSRALLALFYEQITRPEFTVRWRWSAGDVAFWDNRSTAHLGPADAPPGEKRTLFRVTLLGDIPVGPDGEPSRAIAGKPFAALPVREGVRA</sequence>
<keyword evidence="4 8" id="KW-0223">Dioxygenase</keyword>
<keyword evidence="5" id="KW-0560">Oxidoreductase</keyword>
<dbReference type="InterPro" id="IPR051323">
    <property type="entry name" value="AtsK-like"/>
</dbReference>
<evidence type="ECO:0000256" key="1">
    <source>
        <dbReference type="ARBA" id="ARBA00001954"/>
    </source>
</evidence>
<dbReference type="Gene3D" id="3.60.130.10">
    <property type="entry name" value="Clavaminate synthase-like"/>
    <property type="match status" value="1"/>
</dbReference>
<evidence type="ECO:0000259" key="7">
    <source>
        <dbReference type="Pfam" id="PF02668"/>
    </source>
</evidence>
<comment type="similarity">
    <text evidence="2">Belongs to the TfdA dioxygenase family.</text>
</comment>
<dbReference type="SUPFAM" id="SSF51197">
    <property type="entry name" value="Clavaminate synthase-like"/>
    <property type="match status" value="1"/>
</dbReference>
<dbReference type="GO" id="GO:0016706">
    <property type="term" value="F:2-oxoglutarate-dependent dioxygenase activity"/>
    <property type="evidence" value="ECO:0007669"/>
    <property type="project" value="TreeGrafter"/>
</dbReference>
<dbReference type="Pfam" id="PF02668">
    <property type="entry name" value="TauD"/>
    <property type="match status" value="1"/>
</dbReference>
<dbReference type="PANTHER" id="PTHR30468:SF5">
    <property type="entry name" value="ALPHA-KETOGLUTARATE-DEPENDENT SULFATE ESTER DIOXYGENASE"/>
    <property type="match status" value="1"/>
</dbReference>
<evidence type="ECO:0000313" key="8">
    <source>
        <dbReference type="EMBL" id="EGX61817.1"/>
    </source>
</evidence>
<dbReference type="PATRIC" id="fig|700597.3.peg.112"/>
<dbReference type="InterPro" id="IPR042098">
    <property type="entry name" value="TauD-like_sf"/>
</dbReference>
<gene>
    <name evidence="8" type="ORF">SZN_00610</name>
</gene>